<comment type="caution">
    <text evidence="2">The sequence shown here is derived from an EMBL/GenBank/DDBJ whole genome shotgun (WGS) entry which is preliminary data.</text>
</comment>
<proteinExistence type="predicted"/>
<dbReference type="AlphaFoldDB" id="A0A811TC59"/>
<dbReference type="Proteomes" id="UP000610373">
    <property type="component" value="Unassembled WGS sequence"/>
</dbReference>
<evidence type="ECO:0000313" key="3">
    <source>
        <dbReference type="Proteomes" id="UP000610373"/>
    </source>
</evidence>
<feature type="transmembrane region" description="Helical" evidence="1">
    <location>
        <begin position="207"/>
        <end position="228"/>
    </location>
</feature>
<reference evidence="2" key="1">
    <citation type="submission" date="2020-10" db="EMBL/GenBank/DDBJ databases">
        <authorList>
            <person name="Hahn C.J."/>
            <person name="Laso-Perez R."/>
            <person name="Vulcano F."/>
            <person name="Vaziourakis K.-M."/>
            <person name="Stokke R."/>
            <person name="Steen I.H."/>
            <person name="Teske A."/>
            <person name="Boetius A."/>
            <person name="Liebeke M."/>
            <person name="Amann R."/>
            <person name="Knittel K."/>
        </authorList>
    </citation>
    <scope>NUCLEOTIDE SEQUENCE</scope>
    <source>
        <strain evidence="2">Gfbio:e3339647-f889-4370-9287-4fb5cb688e4c:AG392O15_GoMArc1</strain>
    </source>
</reference>
<organism evidence="2 3">
    <name type="scientific">Candidatus Argoarchaeum ethanivorans</name>
    <dbReference type="NCBI Taxonomy" id="2608793"/>
    <lineage>
        <taxon>Archaea</taxon>
        <taxon>Methanobacteriati</taxon>
        <taxon>Methanobacteriota</taxon>
        <taxon>Stenosarchaea group</taxon>
        <taxon>Methanomicrobia</taxon>
        <taxon>Methanosarcinales</taxon>
        <taxon>Methanosarcinales incertae sedis</taxon>
        <taxon>GOM Arc I cluster</taxon>
        <taxon>Candidatus Argoarchaeum</taxon>
    </lineage>
</organism>
<gene>
    <name evidence="2" type="ORF">CHKLHMKO_00458</name>
</gene>
<keyword evidence="1" id="KW-1133">Transmembrane helix</keyword>
<keyword evidence="1" id="KW-0812">Transmembrane</keyword>
<dbReference type="EMBL" id="CAJHIO010000029">
    <property type="protein sequence ID" value="CAD6493328.1"/>
    <property type="molecule type" value="Genomic_DNA"/>
</dbReference>
<name>A0A811TC59_9EURY</name>
<accession>A0A811TC59</accession>
<evidence type="ECO:0000256" key="1">
    <source>
        <dbReference type="SAM" id="Phobius"/>
    </source>
</evidence>
<protein>
    <submittedName>
        <fullName evidence="2">Uncharacterized protein</fullName>
    </submittedName>
</protein>
<sequence length="234" mass="26135">MKLAKVTSTLVLVSFLCLVATLGGASALKVEVTDLSDTTEEGQVVDFTLSISNFPQGYILSFDTDLERHGDSPLFNVTNMSKETYEEHFTINTSEKDRLIVHMVGEVPKVTEVKQCDGVTLIGYEKTTGYAYYRVELCDTEGHIIETDTKTFNIKVPELEGFRKKLAKIDDPWLRIFLTGTHEKGLVNEANELADYWLKPKPYVIPLLWFIVLLIGAVIISVAIGIRIGGKTNE</sequence>
<keyword evidence="1" id="KW-0472">Membrane</keyword>
<evidence type="ECO:0000313" key="2">
    <source>
        <dbReference type="EMBL" id="CAD6493328.1"/>
    </source>
</evidence>